<comment type="caution">
    <text evidence="11">The sequence shown here is derived from an EMBL/GenBank/DDBJ whole genome shotgun (WGS) entry which is preliminary data.</text>
</comment>
<evidence type="ECO:0000256" key="1">
    <source>
        <dbReference type="ARBA" id="ARBA00022448"/>
    </source>
</evidence>
<feature type="transmembrane region" description="Helical" evidence="10">
    <location>
        <begin position="125"/>
        <end position="145"/>
    </location>
</feature>
<dbReference type="GO" id="GO:0005886">
    <property type="term" value="C:plasma membrane"/>
    <property type="evidence" value="ECO:0007669"/>
    <property type="project" value="TreeGrafter"/>
</dbReference>
<gene>
    <name evidence="11" type="ORF">LCGC14_0904990</name>
</gene>
<dbReference type="Pfam" id="PF03116">
    <property type="entry name" value="NQR2_RnfD_RnfE"/>
    <property type="match status" value="1"/>
</dbReference>
<reference evidence="11" key="1">
    <citation type="journal article" date="2015" name="Nature">
        <title>Complex archaea that bridge the gap between prokaryotes and eukaryotes.</title>
        <authorList>
            <person name="Spang A."/>
            <person name="Saw J.H."/>
            <person name="Jorgensen S.L."/>
            <person name="Zaremba-Niedzwiedzka K."/>
            <person name="Martijn J."/>
            <person name="Lind A.E."/>
            <person name="van Eijk R."/>
            <person name="Schleper C."/>
            <person name="Guy L."/>
            <person name="Ettema T.J."/>
        </authorList>
    </citation>
    <scope>NUCLEOTIDE SEQUENCE</scope>
</reference>
<evidence type="ECO:0000256" key="10">
    <source>
        <dbReference type="SAM" id="Phobius"/>
    </source>
</evidence>
<evidence type="ECO:0000256" key="5">
    <source>
        <dbReference type="ARBA" id="ARBA00022692"/>
    </source>
</evidence>
<feature type="transmembrane region" description="Helical" evidence="10">
    <location>
        <begin position="209"/>
        <end position="226"/>
    </location>
</feature>
<protein>
    <recommendedName>
        <fullName evidence="12">Electron transport complex protein RnfD</fullName>
    </recommendedName>
</protein>
<dbReference type="AlphaFoldDB" id="A0A0F9NZY9"/>
<evidence type="ECO:0000256" key="9">
    <source>
        <dbReference type="ARBA" id="ARBA00023136"/>
    </source>
</evidence>
<dbReference type="GO" id="GO:0022900">
    <property type="term" value="P:electron transport chain"/>
    <property type="evidence" value="ECO:0007669"/>
    <property type="project" value="InterPro"/>
</dbReference>
<feature type="transmembrane region" description="Helical" evidence="10">
    <location>
        <begin position="95"/>
        <end position="113"/>
    </location>
</feature>
<name>A0A0F9NZY9_9ZZZZ</name>
<sequence length="341" mass="37000">MPLSRLSSPFLAGTNRVTLQMLQLLFALIPGVIAIVYFFGPSVLINITLAVVVALLAEALMLWLRNRPLKPFLTDGSAIVTAVLLAIAIPPLAPWWLTVTGILFAIIFAKHLYGGLGYNPFNPAMIAYVLLLISFPLEMTTWLPVSSLSEQPLDLSSAFQFIFNGQLTNSMDAVSGATPLDAMKTQIGLHQIPVHVFQQPVFGLWGGKGWEWINIWLAVGGAFLLYRRVISWHIPVAMLAGLSAISLMTWLVAPEITGSPIFHLLSGGTMLGAFFIATDPITASTTVKGKLVFGAGVGLLTYIIRIWGGYPDGVAFAVLIMNMLVPLIDYYTQPKVYGAVK</sequence>
<dbReference type="PANTHER" id="PTHR30578">
    <property type="entry name" value="ELECTRON TRANSPORT COMPLEX PROTEIN RNFD"/>
    <property type="match status" value="1"/>
</dbReference>
<feature type="transmembrane region" description="Helical" evidence="10">
    <location>
        <begin position="259"/>
        <end position="277"/>
    </location>
</feature>
<evidence type="ECO:0000256" key="4">
    <source>
        <dbReference type="ARBA" id="ARBA00022643"/>
    </source>
</evidence>
<evidence type="ECO:0000256" key="3">
    <source>
        <dbReference type="ARBA" id="ARBA00022630"/>
    </source>
</evidence>
<evidence type="ECO:0000256" key="8">
    <source>
        <dbReference type="ARBA" id="ARBA00022989"/>
    </source>
</evidence>
<feature type="transmembrane region" description="Helical" evidence="10">
    <location>
        <begin position="314"/>
        <end position="332"/>
    </location>
</feature>
<feature type="transmembrane region" description="Helical" evidence="10">
    <location>
        <begin position="45"/>
        <end position="64"/>
    </location>
</feature>
<evidence type="ECO:0000313" key="11">
    <source>
        <dbReference type="EMBL" id="KKN23439.1"/>
    </source>
</evidence>
<evidence type="ECO:0000256" key="7">
    <source>
        <dbReference type="ARBA" id="ARBA00022982"/>
    </source>
</evidence>
<keyword evidence="3" id="KW-0285">Flavoprotein</keyword>
<evidence type="ECO:0008006" key="12">
    <source>
        <dbReference type="Google" id="ProtNLM"/>
    </source>
</evidence>
<dbReference type="PANTHER" id="PTHR30578:SF0">
    <property type="entry name" value="ION-TRANSLOCATING OXIDOREDUCTASE COMPLEX SUBUNIT D"/>
    <property type="match status" value="1"/>
</dbReference>
<dbReference type="InterPro" id="IPR004338">
    <property type="entry name" value="NqrB/RnfD"/>
</dbReference>
<feature type="transmembrane region" description="Helical" evidence="10">
    <location>
        <begin position="21"/>
        <end position="39"/>
    </location>
</feature>
<feature type="transmembrane region" description="Helical" evidence="10">
    <location>
        <begin position="289"/>
        <end position="308"/>
    </location>
</feature>
<dbReference type="NCBIfam" id="TIGR01946">
    <property type="entry name" value="rnfD"/>
    <property type="match status" value="1"/>
</dbReference>
<evidence type="ECO:0000256" key="2">
    <source>
        <dbReference type="ARBA" id="ARBA00022553"/>
    </source>
</evidence>
<keyword evidence="5 10" id="KW-0812">Transmembrane</keyword>
<dbReference type="HAMAP" id="MF_00462">
    <property type="entry name" value="RsxD_RnfD"/>
    <property type="match status" value="1"/>
</dbReference>
<keyword evidence="1" id="KW-0813">Transport</keyword>
<keyword evidence="6" id="KW-1278">Translocase</keyword>
<proteinExistence type="inferred from homology"/>
<feature type="transmembrane region" description="Helical" evidence="10">
    <location>
        <begin position="233"/>
        <end position="253"/>
    </location>
</feature>
<evidence type="ECO:0000256" key="6">
    <source>
        <dbReference type="ARBA" id="ARBA00022967"/>
    </source>
</evidence>
<dbReference type="NCBIfam" id="NF002011">
    <property type="entry name" value="PRK00816.1"/>
    <property type="match status" value="1"/>
</dbReference>
<dbReference type="GO" id="GO:0055085">
    <property type="term" value="P:transmembrane transport"/>
    <property type="evidence" value="ECO:0007669"/>
    <property type="project" value="InterPro"/>
</dbReference>
<keyword evidence="8 10" id="KW-1133">Transmembrane helix</keyword>
<keyword evidence="2" id="KW-0597">Phosphoprotein</keyword>
<organism evidence="11">
    <name type="scientific">marine sediment metagenome</name>
    <dbReference type="NCBI Taxonomy" id="412755"/>
    <lineage>
        <taxon>unclassified sequences</taxon>
        <taxon>metagenomes</taxon>
        <taxon>ecological metagenomes</taxon>
    </lineage>
</organism>
<keyword evidence="4" id="KW-0288">FMN</keyword>
<keyword evidence="9 10" id="KW-0472">Membrane</keyword>
<accession>A0A0F9NZY9</accession>
<dbReference type="EMBL" id="LAZR01002971">
    <property type="protein sequence ID" value="KKN23439.1"/>
    <property type="molecule type" value="Genomic_DNA"/>
</dbReference>
<keyword evidence="7" id="KW-0249">Electron transport</keyword>
<dbReference type="InterPro" id="IPR011303">
    <property type="entry name" value="RnfD_bac"/>
</dbReference>